<dbReference type="EMBL" id="BDGG01000009">
    <property type="protein sequence ID" value="GAV03676.1"/>
    <property type="molecule type" value="Genomic_DNA"/>
</dbReference>
<dbReference type="Proteomes" id="UP000186922">
    <property type="component" value="Unassembled WGS sequence"/>
</dbReference>
<accession>A0A1D1VS48</accession>
<sequence length="305" mass="34029">MFTPAELSSYKPSKLSFYTPAGDATAQAGEVSIISFQLSLYAPVETAVHTPAAMLLLTPAKSVYMPYSPVALHLHSPVEMSICTADFANFGDSSVKNADRSVVYVLESDDDDDDDAPAITGVSTRSNTTEPVHMCITPDNLYRCFQTVESDASVHAWLCNPEVLDAYKYKRIPKRFQGQAWFAVSFRPEQRERNYGLILDDGNGSWRESNERFGSGSKLDDERTPFLFRKKDWYSRPNGKPNGFKRRLLAIVASEGCSKPVENFFVIQYVWSDESKIAPFPPGTTYTNRAITASVTCCTRQAHEP</sequence>
<keyword evidence="2" id="KW-1185">Reference proteome</keyword>
<protein>
    <submittedName>
        <fullName evidence="1">Uncharacterized protein</fullName>
    </submittedName>
</protein>
<proteinExistence type="predicted"/>
<gene>
    <name evidence="1" type="primary">RvY_14068-1</name>
    <name evidence="1" type="synonym">RvY_14068.1</name>
    <name evidence="1" type="ORF">RvY_14068</name>
</gene>
<comment type="caution">
    <text evidence="1">The sequence shown here is derived from an EMBL/GenBank/DDBJ whole genome shotgun (WGS) entry which is preliminary data.</text>
</comment>
<name>A0A1D1VS48_RAMVA</name>
<reference evidence="1 2" key="1">
    <citation type="journal article" date="2016" name="Nat. Commun.">
        <title>Extremotolerant tardigrade genome and improved radiotolerance of human cultured cells by tardigrade-unique protein.</title>
        <authorList>
            <person name="Hashimoto T."/>
            <person name="Horikawa D.D."/>
            <person name="Saito Y."/>
            <person name="Kuwahara H."/>
            <person name="Kozuka-Hata H."/>
            <person name="Shin-I T."/>
            <person name="Minakuchi Y."/>
            <person name="Ohishi K."/>
            <person name="Motoyama A."/>
            <person name="Aizu T."/>
            <person name="Enomoto A."/>
            <person name="Kondo K."/>
            <person name="Tanaka S."/>
            <person name="Hara Y."/>
            <person name="Koshikawa S."/>
            <person name="Sagara H."/>
            <person name="Miura T."/>
            <person name="Yokobori S."/>
            <person name="Miyagawa K."/>
            <person name="Suzuki Y."/>
            <person name="Kubo T."/>
            <person name="Oyama M."/>
            <person name="Kohara Y."/>
            <person name="Fujiyama A."/>
            <person name="Arakawa K."/>
            <person name="Katayama T."/>
            <person name="Toyoda A."/>
            <person name="Kunieda T."/>
        </authorList>
    </citation>
    <scope>NUCLEOTIDE SEQUENCE [LARGE SCALE GENOMIC DNA]</scope>
    <source>
        <strain evidence="1 2">YOKOZUNA-1</strain>
    </source>
</reference>
<evidence type="ECO:0000313" key="1">
    <source>
        <dbReference type="EMBL" id="GAV03676.1"/>
    </source>
</evidence>
<organism evidence="1 2">
    <name type="scientific">Ramazzottius varieornatus</name>
    <name type="common">Water bear</name>
    <name type="synonym">Tardigrade</name>
    <dbReference type="NCBI Taxonomy" id="947166"/>
    <lineage>
        <taxon>Eukaryota</taxon>
        <taxon>Metazoa</taxon>
        <taxon>Ecdysozoa</taxon>
        <taxon>Tardigrada</taxon>
        <taxon>Eutardigrada</taxon>
        <taxon>Parachela</taxon>
        <taxon>Hypsibioidea</taxon>
        <taxon>Ramazzottiidae</taxon>
        <taxon>Ramazzottius</taxon>
    </lineage>
</organism>
<evidence type="ECO:0000313" key="2">
    <source>
        <dbReference type="Proteomes" id="UP000186922"/>
    </source>
</evidence>
<dbReference type="AlphaFoldDB" id="A0A1D1VS48"/>